<dbReference type="InterPro" id="IPR001296">
    <property type="entry name" value="Glyco_trans_1"/>
</dbReference>
<name>A0ABS6Y792_9BACT</name>
<dbReference type="Pfam" id="PF13477">
    <property type="entry name" value="Glyco_trans_4_2"/>
    <property type="match status" value="1"/>
</dbReference>
<feature type="domain" description="Glycosyl transferase family 1" evidence="1">
    <location>
        <begin position="213"/>
        <end position="349"/>
    </location>
</feature>
<evidence type="ECO:0000259" key="2">
    <source>
        <dbReference type="Pfam" id="PF13477"/>
    </source>
</evidence>
<sequence>MKKKIIRVTTADISLNSLLKGQLKFLNQYFEVVGVAKDTGVLKEVSEREGIRVVDAPLERPISLVKDIKGLWFLYRLFRKEKPWCVHANTPKGSLLAMIAAWFACVPHRIYTVTGLRYQGAHGMLRTILKTMERLSCLFATNVIPEGQGVLQCLKRDNITKKSLQVIHYGNINGKDTEFLSRDNTIQTASLKQADKQIILRNLSEKEARNIVRSGLGFSNNDFIYIFIGRLVNDKGLGELADALRKLEDEKLEIKLLLIGEIDGEDDALAKDKLNYLMQSKNVKYIGVQSDIRPYLMASDVLVFPSYREGFPNVPLEAGALGLPAIVTNINGSNEIIEDGVNGKIIQAPLDNKGMRVNDITIELYTMMKWFYYHPEEVKRMGENARPIICERYEQQNVWKALLKFYNDL</sequence>
<evidence type="ECO:0000313" key="3">
    <source>
        <dbReference type="EMBL" id="MBW4754475.1"/>
    </source>
</evidence>
<proteinExistence type="predicted"/>
<gene>
    <name evidence="3" type="ORF">KZO77_05380</name>
</gene>
<dbReference type="InterPro" id="IPR028098">
    <property type="entry name" value="Glyco_trans_4-like_N"/>
</dbReference>
<dbReference type="Pfam" id="PF00534">
    <property type="entry name" value="Glycos_transf_1"/>
    <property type="match status" value="1"/>
</dbReference>
<evidence type="ECO:0000259" key="1">
    <source>
        <dbReference type="Pfam" id="PF00534"/>
    </source>
</evidence>
<dbReference type="CDD" id="cd03808">
    <property type="entry name" value="GT4_CapM-like"/>
    <property type="match status" value="1"/>
</dbReference>
<protein>
    <submittedName>
        <fullName evidence="3">Glycosyltransferase family 4 protein</fullName>
    </submittedName>
</protein>
<accession>A0ABS6Y792</accession>
<keyword evidence="4" id="KW-1185">Reference proteome</keyword>
<organism evidence="3 4">
    <name type="scientific">Prevotella melaninogenica</name>
    <dbReference type="NCBI Taxonomy" id="28132"/>
    <lineage>
        <taxon>Bacteria</taxon>
        <taxon>Pseudomonadati</taxon>
        <taxon>Bacteroidota</taxon>
        <taxon>Bacteroidia</taxon>
        <taxon>Bacteroidales</taxon>
        <taxon>Prevotellaceae</taxon>
        <taxon>Prevotella</taxon>
    </lineage>
</organism>
<comment type="caution">
    <text evidence="3">The sequence shown here is derived from an EMBL/GenBank/DDBJ whole genome shotgun (WGS) entry which is preliminary data.</text>
</comment>
<feature type="domain" description="Glycosyltransferase subfamily 4-like N-terminal" evidence="2">
    <location>
        <begin position="24"/>
        <end position="144"/>
    </location>
</feature>
<dbReference type="Proteomes" id="UP000812077">
    <property type="component" value="Unassembled WGS sequence"/>
</dbReference>
<reference evidence="3 4" key="1">
    <citation type="submission" date="2021-07" db="EMBL/GenBank/DDBJ databases">
        <title>Genomic diversity and antimicrobial resistance of Prevotella spp. isolated from chronic lung disease airways.</title>
        <authorList>
            <person name="Webb K.A."/>
            <person name="Olagoke O.S."/>
            <person name="Baird T."/>
            <person name="Neill J."/>
            <person name="Pham A."/>
            <person name="Wells T.J."/>
            <person name="Ramsay K.A."/>
            <person name="Bell S.C."/>
            <person name="Sarovich D.S."/>
            <person name="Price E.P."/>
        </authorList>
    </citation>
    <scope>NUCLEOTIDE SEQUENCE [LARGE SCALE GENOMIC DNA]</scope>
    <source>
        <strain evidence="3 4">SCHI0027.S.6</strain>
    </source>
</reference>
<dbReference type="RefSeq" id="WP_219433154.1">
    <property type="nucleotide sequence ID" value="NZ_JAHXCP010000005.1"/>
</dbReference>
<dbReference type="PANTHER" id="PTHR12526">
    <property type="entry name" value="GLYCOSYLTRANSFERASE"/>
    <property type="match status" value="1"/>
</dbReference>
<evidence type="ECO:0000313" key="4">
    <source>
        <dbReference type="Proteomes" id="UP000812077"/>
    </source>
</evidence>
<dbReference type="EMBL" id="JAHXCP010000005">
    <property type="protein sequence ID" value="MBW4754475.1"/>
    <property type="molecule type" value="Genomic_DNA"/>
</dbReference>